<proteinExistence type="predicted"/>
<evidence type="ECO:0000313" key="3">
    <source>
        <dbReference type="Proteomes" id="UP000262583"/>
    </source>
</evidence>
<feature type="compositionally biased region" description="Low complexity" evidence="1">
    <location>
        <begin position="190"/>
        <end position="201"/>
    </location>
</feature>
<feature type="region of interest" description="Disordered" evidence="1">
    <location>
        <begin position="176"/>
        <end position="317"/>
    </location>
</feature>
<gene>
    <name evidence="2" type="ORF">BRCON_0872</name>
</gene>
<evidence type="ECO:0000256" key="1">
    <source>
        <dbReference type="SAM" id="MobiDB-lite"/>
    </source>
</evidence>
<dbReference type="EMBL" id="CP030759">
    <property type="protein sequence ID" value="AXA35649.1"/>
    <property type="molecule type" value="Genomic_DNA"/>
</dbReference>
<dbReference type="AlphaFoldDB" id="A0A2Z4Y3T6"/>
<protein>
    <submittedName>
        <fullName evidence="2">Uncharacterized protein</fullName>
    </submittedName>
</protein>
<name>A0A2Z4Y3T6_SUMC1</name>
<dbReference type="KEGG" id="schv:BRCON_0872"/>
<organism evidence="2 3">
    <name type="scientific">Sumerlaea chitinivorans</name>
    <dbReference type="NCBI Taxonomy" id="2250252"/>
    <lineage>
        <taxon>Bacteria</taxon>
        <taxon>Candidatus Sumerlaeota</taxon>
        <taxon>Candidatus Sumerlaeia</taxon>
        <taxon>Candidatus Sumerlaeales</taxon>
        <taxon>Candidatus Sumerlaeaceae</taxon>
        <taxon>Candidatus Sumerlaea</taxon>
    </lineage>
</organism>
<sequence>MNGLHRNLARSMLLLALCCWPCLTVATELYRSRSLTPQHRRELERAIAQCVREISLAKDPNTRTQLQEELCKKLIQTEDYDTALLIAQEIYNTQGINPERRAVHHFLIAQIYAMRMEASPSLELMEKNRQAAIAAAEEVVQARYPRKWLISESAAQLLKTLRDPQHIRLVRGWVEKRQSQSGESPSRISAARAQTVAAERALQTSGKGSWAPESSSFNAEGAPKSSPLTQGKASVSYSRAAGEENSAAVRASRTPTSDSAKPRSEATPVVIEGSKIQPLWRVPPAASPYAPGAAPPTNDPIASQYGFRSDSSKRSIK</sequence>
<feature type="compositionally biased region" description="Polar residues" evidence="1">
    <location>
        <begin position="202"/>
        <end position="218"/>
    </location>
</feature>
<feature type="compositionally biased region" description="Low complexity" evidence="1">
    <location>
        <begin position="283"/>
        <end position="292"/>
    </location>
</feature>
<feature type="compositionally biased region" description="Polar residues" evidence="1">
    <location>
        <begin position="226"/>
        <end position="237"/>
    </location>
</feature>
<dbReference type="Proteomes" id="UP000262583">
    <property type="component" value="Chromosome"/>
</dbReference>
<accession>A0A2Z4Y3T6</accession>
<evidence type="ECO:0000313" key="2">
    <source>
        <dbReference type="EMBL" id="AXA35649.1"/>
    </source>
</evidence>
<reference evidence="2 3" key="1">
    <citation type="submission" date="2018-05" db="EMBL/GenBank/DDBJ databases">
        <title>A metagenomic window into the 2 km-deep terrestrial subsurface aquifer revealed taxonomically and functionally diverse microbial community comprising novel uncultured bacterial lineages.</title>
        <authorList>
            <person name="Kadnikov V.V."/>
            <person name="Mardanov A.V."/>
            <person name="Beletsky A.V."/>
            <person name="Banks D."/>
            <person name="Pimenov N.V."/>
            <person name="Frank Y.A."/>
            <person name="Karnachuk O.V."/>
            <person name="Ravin N.V."/>
        </authorList>
    </citation>
    <scope>NUCLEOTIDE SEQUENCE [LARGE SCALE GENOMIC DNA]</scope>
    <source>
        <strain evidence="2">BY</strain>
    </source>
</reference>